<keyword evidence="1" id="KW-0472">Membrane</keyword>
<keyword evidence="1" id="KW-1133">Transmembrane helix</keyword>
<dbReference type="RefSeq" id="WP_141970460.1">
    <property type="nucleotide sequence ID" value="NZ_VFMJ01000001.1"/>
</dbReference>
<proteinExistence type="predicted"/>
<evidence type="ECO:0000313" key="2">
    <source>
        <dbReference type="EMBL" id="TQI85643.1"/>
    </source>
</evidence>
<dbReference type="AlphaFoldDB" id="A0AA46K6Y3"/>
<reference evidence="2 3" key="1">
    <citation type="submission" date="2019-06" db="EMBL/GenBank/DDBJ databases">
        <authorList>
            <person name="Deangelis K."/>
            <person name="Huntemann M."/>
            <person name="Clum A."/>
            <person name="Pillay M."/>
            <person name="Palaniappan K."/>
            <person name="Varghese N."/>
            <person name="Mikhailova N."/>
            <person name="Stamatis D."/>
            <person name="Reddy T."/>
            <person name="Daum C."/>
            <person name="Shapiro N."/>
            <person name="Ivanova N."/>
            <person name="Kyrpides N."/>
            <person name="Woyke T."/>
        </authorList>
    </citation>
    <scope>NUCLEOTIDE SEQUENCE [LARGE SCALE GENOMIC DNA]</scope>
    <source>
        <strain evidence="2 3">106R</strain>
    </source>
</reference>
<accession>A0AA46K6Y3</accession>
<evidence type="ECO:0000256" key="1">
    <source>
        <dbReference type="SAM" id="Phobius"/>
    </source>
</evidence>
<comment type="caution">
    <text evidence="2">The sequence shown here is derived from an EMBL/GenBank/DDBJ whole genome shotgun (WGS) entry which is preliminary data.</text>
</comment>
<dbReference type="Proteomes" id="UP000320710">
    <property type="component" value="Unassembled WGS sequence"/>
</dbReference>
<evidence type="ECO:0000313" key="3">
    <source>
        <dbReference type="Proteomes" id="UP000320710"/>
    </source>
</evidence>
<feature type="transmembrane region" description="Helical" evidence="1">
    <location>
        <begin position="31"/>
        <end position="50"/>
    </location>
</feature>
<sequence length="131" mass="14953">MSLWNAILLGSVFFLFSVFYSFKKEPSVLRSLMRFIAVAAIVVASYYGYVFKGMIDQSRNCNDKTESFYESHGELCYSVVNIKEIANKNANLEVNKFIIINDKVAVINTPLNEQYEIKYVDGVGLKTRLLN</sequence>
<protein>
    <submittedName>
        <fullName evidence="2">Uncharacterized protein</fullName>
    </submittedName>
</protein>
<organism evidence="2 3">
    <name type="scientific">Serratia marcescens</name>
    <dbReference type="NCBI Taxonomy" id="615"/>
    <lineage>
        <taxon>Bacteria</taxon>
        <taxon>Pseudomonadati</taxon>
        <taxon>Pseudomonadota</taxon>
        <taxon>Gammaproteobacteria</taxon>
        <taxon>Enterobacterales</taxon>
        <taxon>Yersiniaceae</taxon>
        <taxon>Serratia</taxon>
    </lineage>
</organism>
<name>A0AA46K6Y3_SERMA</name>
<reference evidence="2 3" key="2">
    <citation type="submission" date="2019-07" db="EMBL/GenBank/DDBJ databases">
        <title>Investigation of anaerobic lignin degradation for improved lignocellulosic biofuels.</title>
        <authorList>
            <person name="Deangelis K.PhD."/>
        </authorList>
    </citation>
    <scope>NUCLEOTIDE SEQUENCE [LARGE SCALE GENOMIC DNA]</scope>
    <source>
        <strain evidence="2 3">106R</strain>
    </source>
</reference>
<dbReference type="EMBL" id="VFMJ01000001">
    <property type="protein sequence ID" value="TQI85643.1"/>
    <property type="molecule type" value="Genomic_DNA"/>
</dbReference>
<keyword evidence="1" id="KW-0812">Transmembrane</keyword>
<gene>
    <name evidence="2" type="ORF">FHU12_3212</name>
</gene>